<keyword evidence="1" id="KW-0201">Cytochrome c-type biogenesis</keyword>
<organism evidence="2 3">
    <name type="scientific">Seohaeicola saemankumensis</name>
    <dbReference type="NCBI Taxonomy" id="481181"/>
    <lineage>
        <taxon>Bacteria</taxon>
        <taxon>Pseudomonadati</taxon>
        <taxon>Pseudomonadota</taxon>
        <taxon>Alphaproteobacteria</taxon>
        <taxon>Rhodobacterales</taxon>
        <taxon>Roseobacteraceae</taxon>
        <taxon>Seohaeicola</taxon>
    </lineage>
</organism>
<proteinExistence type="predicted"/>
<name>A0ABW3TBZ2_9RHOB</name>
<reference evidence="3" key="1">
    <citation type="journal article" date="2019" name="Int. J. Syst. Evol. Microbiol.">
        <title>The Global Catalogue of Microorganisms (GCM) 10K type strain sequencing project: providing services to taxonomists for standard genome sequencing and annotation.</title>
        <authorList>
            <consortium name="The Broad Institute Genomics Platform"/>
            <consortium name="The Broad Institute Genome Sequencing Center for Infectious Disease"/>
            <person name="Wu L."/>
            <person name="Ma J."/>
        </authorList>
    </citation>
    <scope>NUCLEOTIDE SEQUENCE [LARGE SCALE GENOMIC DNA]</scope>
    <source>
        <strain evidence="3">CCUG 55328</strain>
    </source>
</reference>
<evidence type="ECO:0000313" key="2">
    <source>
        <dbReference type="EMBL" id="MFD1194212.1"/>
    </source>
</evidence>
<dbReference type="SUPFAM" id="SSF48452">
    <property type="entry name" value="TPR-like"/>
    <property type="match status" value="1"/>
</dbReference>
<sequence length="414" mass="44056">MAIWLIISLLAFAVAALLALAILRGRVGDEAPAAYDLRVYRDQLKEVERDLARGVIGPDDAERIRAEVSRRILAADALLQKGADAASQPRTLALTGAAVSLAVLVGGSVWVYSRIGAPGYPDMALASRIEAAQDARANRISQAEAEERVPAGATVQAPSPDFIRLMDQLRAAVAERPGDLQGALLLARNEAVLGNFVAAYKAQARVLSIKGDQATAADYVDYADMMVLAAGGYVSPEAEAALRAALTRDPQNGPARYYVGLLQAQTGRPDNAFRTWEALLRDGPEGAPHIRAVRAQIEDMAFRAGQNNFTLPPEGGAPAAPLAGPSADDIAAAQNMSGEDRMQMIRTMVQNLSDRLALQGGNSSEWARLIGALGVLGDERQARVIWEEAQSVFWDSPEGLAEVNDAARRAGLTE</sequence>
<evidence type="ECO:0000313" key="3">
    <source>
        <dbReference type="Proteomes" id="UP001597151"/>
    </source>
</evidence>
<dbReference type="NCBIfam" id="TIGR03142">
    <property type="entry name" value="cytochro_ccmI"/>
    <property type="match status" value="1"/>
</dbReference>
<dbReference type="InterPro" id="IPR017560">
    <property type="entry name" value="Cyt_c_biogenesis_CcmI"/>
</dbReference>
<gene>
    <name evidence="2" type="primary">ccmI</name>
    <name evidence="2" type="ORF">ACFQ3C_05985</name>
</gene>
<dbReference type="EMBL" id="JBHTKR010000002">
    <property type="protein sequence ID" value="MFD1194212.1"/>
    <property type="molecule type" value="Genomic_DNA"/>
</dbReference>
<dbReference type="InterPro" id="IPR011990">
    <property type="entry name" value="TPR-like_helical_dom_sf"/>
</dbReference>
<keyword evidence="3" id="KW-1185">Reference proteome</keyword>
<evidence type="ECO:0000256" key="1">
    <source>
        <dbReference type="ARBA" id="ARBA00022748"/>
    </source>
</evidence>
<comment type="caution">
    <text evidence="2">The sequence shown here is derived from an EMBL/GenBank/DDBJ whole genome shotgun (WGS) entry which is preliminary data.</text>
</comment>
<dbReference type="Proteomes" id="UP001597151">
    <property type="component" value="Unassembled WGS sequence"/>
</dbReference>
<protein>
    <submittedName>
        <fullName evidence="2">C-type cytochrome biogenesis protein CcmI</fullName>
    </submittedName>
</protein>
<accession>A0ABW3TBZ2</accession>
<dbReference type="Gene3D" id="1.25.40.10">
    <property type="entry name" value="Tetratricopeptide repeat domain"/>
    <property type="match status" value="1"/>
</dbReference>
<dbReference type="RefSeq" id="WP_380789584.1">
    <property type="nucleotide sequence ID" value="NZ_JBHTKR010000002.1"/>
</dbReference>